<evidence type="ECO:0000256" key="1">
    <source>
        <dbReference type="SAM" id="SignalP"/>
    </source>
</evidence>
<dbReference type="STRING" id="755732.Fluta_2444"/>
<sequence precursor="true">MIRLVVIAITSFLSLFSAAQFEEEIDNKEIYGGAYTISKNAAGQYGVTSRKGEIKVPFVYSRIIENDLGLFVFKINKSNGFERSYSLGYYDHQFKMVLPCQYNSLLSLEDGLIIGSQNLDKKFGLVDTLGRIIIPFEYDEMFAPTESLFLTKLNGKYGYISKKNNVIIDHEFTFAAPFSEGFAAASKSNLIGFIDRKGNFEIEQKFTSADEFHFGYAQVFFHNQTSLVDQTGKILFPFIFRSIEAVGNNQFVFEANESLRANIERNLPKLQIAQKMEELSMYDTLITGMDSEIDSEPLEERFMGVMDLTGKLIGGNGFQQVIPLFSVGTNQLYAVQKKSDSEDDSSSNYLFALMDETGKLLSEYRFFEVKADEKIVVEETEKGFIDYRVDANGKLVKIQ</sequence>
<organism evidence="2 3">
    <name type="scientific">Fluviicola taffensis (strain DSM 16823 / NCIMB 13979 / RW262)</name>
    <dbReference type="NCBI Taxonomy" id="755732"/>
    <lineage>
        <taxon>Bacteria</taxon>
        <taxon>Pseudomonadati</taxon>
        <taxon>Bacteroidota</taxon>
        <taxon>Flavobacteriia</taxon>
        <taxon>Flavobacteriales</taxon>
        <taxon>Crocinitomicaceae</taxon>
        <taxon>Fluviicola</taxon>
    </lineage>
</organism>
<feature type="signal peptide" evidence="1">
    <location>
        <begin position="1"/>
        <end position="19"/>
    </location>
</feature>
<reference evidence="3" key="2">
    <citation type="submission" date="2011-02" db="EMBL/GenBank/DDBJ databases">
        <title>The complete genome of Fluviicola taffensis DSM 16823.</title>
        <authorList>
            <consortium name="US DOE Joint Genome Institute (JGI-PGF)"/>
            <person name="Lucas S."/>
            <person name="Copeland A."/>
            <person name="Lapidus A."/>
            <person name="Bruce D."/>
            <person name="Goodwin L."/>
            <person name="Pitluck S."/>
            <person name="Kyrpides N."/>
            <person name="Mavromatis K."/>
            <person name="Ivanova N."/>
            <person name="Mikhailova N."/>
            <person name="Pagani I."/>
            <person name="Chertkov O."/>
            <person name="Detter J.C."/>
            <person name="Han C."/>
            <person name="Tapia R."/>
            <person name="Land M."/>
            <person name="Hauser L."/>
            <person name="Markowitz V."/>
            <person name="Cheng J.-F."/>
            <person name="Hugenholtz P."/>
            <person name="Woyke T."/>
            <person name="Wu D."/>
            <person name="Tindall B."/>
            <person name="Pomrenke H.G."/>
            <person name="Brambilla E."/>
            <person name="Klenk H.-P."/>
            <person name="Eisen J.A."/>
        </authorList>
    </citation>
    <scope>NUCLEOTIDE SEQUENCE [LARGE SCALE GENOMIC DNA]</scope>
    <source>
        <strain evidence="3">DSM 16823 / RW262 / RW262</strain>
    </source>
</reference>
<feature type="chain" id="PRO_5003278316" description="KWG Leptospira repeat protein" evidence="1">
    <location>
        <begin position="20"/>
        <end position="399"/>
    </location>
</feature>
<dbReference type="OrthoDB" id="623514at2"/>
<dbReference type="RefSeq" id="WP_013687199.1">
    <property type="nucleotide sequence ID" value="NC_015321.1"/>
</dbReference>
<dbReference type="eggNOG" id="COG5263">
    <property type="taxonomic scope" value="Bacteria"/>
</dbReference>
<dbReference type="Pfam" id="PF14903">
    <property type="entry name" value="WG_beta_rep"/>
    <property type="match status" value="3"/>
</dbReference>
<dbReference type="PANTHER" id="PTHR37841">
    <property type="entry name" value="GLR2918 PROTEIN"/>
    <property type="match status" value="1"/>
</dbReference>
<dbReference type="EMBL" id="CP002542">
    <property type="protein sequence ID" value="AEA44429.1"/>
    <property type="molecule type" value="Genomic_DNA"/>
</dbReference>
<dbReference type="KEGG" id="fte:Fluta_2444"/>
<name>F2ID35_FLUTR</name>
<evidence type="ECO:0000313" key="2">
    <source>
        <dbReference type="EMBL" id="AEA44429.1"/>
    </source>
</evidence>
<dbReference type="Proteomes" id="UP000007463">
    <property type="component" value="Chromosome"/>
</dbReference>
<proteinExistence type="predicted"/>
<dbReference type="InterPro" id="IPR032774">
    <property type="entry name" value="WG_beta_rep"/>
</dbReference>
<keyword evidence="1" id="KW-0732">Signal</keyword>
<reference evidence="2 3" key="1">
    <citation type="journal article" date="2011" name="Stand. Genomic Sci.">
        <title>Complete genome sequence of the gliding freshwater bacterium Fluviicola taffensis type strain (RW262).</title>
        <authorList>
            <person name="Woyke T."/>
            <person name="Chertkov O."/>
            <person name="Lapidus A."/>
            <person name="Nolan M."/>
            <person name="Lucas S."/>
            <person name="Del Rio T.G."/>
            <person name="Tice H."/>
            <person name="Cheng J.F."/>
            <person name="Tapia R."/>
            <person name="Han C."/>
            <person name="Goodwin L."/>
            <person name="Pitluck S."/>
            <person name="Liolios K."/>
            <person name="Pagani I."/>
            <person name="Ivanova N."/>
            <person name="Huntemann M."/>
            <person name="Mavromatis K."/>
            <person name="Mikhailova N."/>
            <person name="Pati A."/>
            <person name="Chen A."/>
            <person name="Palaniappan K."/>
            <person name="Land M."/>
            <person name="Hauser L."/>
            <person name="Brambilla E.M."/>
            <person name="Rohde M."/>
            <person name="Mwirichia R."/>
            <person name="Sikorski J."/>
            <person name="Tindall B.J."/>
            <person name="Goker M."/>
            <person name="Bristow J."/>
            <person name="Eisen J.A."/>
            <person name="Markowitz V."/>
            <person name="Hugenholtz P."/>
            <person name="Klenk H.P."/>
            <person name="Kyrpides N.C."/>
        </authorList>
    </citation>
    <scope>NUCLEOTIDE SEQUENCE [LARGE SCALE GENOMIC DNA]</scope>
    <source>
        <strain evidence="3">DSM 16823 / RW262 / RW262</strain>
    </source>
</reference>
<accession>F2ID35</accession>
<dbReference type="AlphaFoldDB" id="F2ID35"/>
<evidence type="ECO:0008006" key="4">
    <source>
        <dbReference type="Google" id="ProtNLM"/>
    </source>
</evidence>
<evidence type="ECO:0000313" key="3">
    <source>
        <dbReference type="Proteomes" id="UP000007463"/>
    </source>
</evidence>
<dbReference type="HOGENOM" id="CLU_690291_0_0_10"/>
<gene>
    <name evidence="2" type="ordered locus">Fluta_2444</name>
</gene>
<protein>
    <recommendedName>
        <fullName evidence="4">KWG Leptospira repeat protein</fullName>
    </recommendedName>
</protein>
<keyword evidence="3" id="KW-1185">Reference proteome</keyword>
<dbReference type="PANTHER" id="PTHR37841:SF1">
    <property type="entry name" value="DUF3298 DOMAIN-CONTAINING PROTEIN"/>
    <property type="match status" value="1"/>
</dbReference>